<reference evidence="2 3" key="1">
    <citation type="submission" date="2018-03" db="EMBL/GenBank/DDBJ databases">
        <title>Genomic Encyclopedia of Type Strains, Phase III (KMG-III): the genomes of soil and plant-associated and newly described type strains.</title>
        <authorList>
            <person name="Whitman W."/>
        </authorList>
    </citation>
    <scope>NUCLEOTIDE SEQUENCE [LARGE SCALE GENOMIC DNA]</scope>
    <source>
        <strain evidence="2 3">CGMCC 4.7067</strain>
    </source>
</reference>
<feature type="transmembrane region" description="Helical" evidence="1">
    <location>
        <begin position="247"/>
        <end position="269"/>
    </location>
</feature>
<dbReference type="AlphaFoldDB" id="A0A2T0UL22"/>
<dbReference type="EMBL" id="PVTJ01000005">
    <property type="protein sequence ID" value="PRY58631.1"/>
    <property type="molecule type" value="Genomic_DNA"/>
</dbReference>
<evidence type="ECO:0000313" key="3">
    <source>
        <dbReference type="Proteomes" id="UP000238176"/>
    </source>
</evidence>
<dbReference type="Pfam" id="PF06182">
    <property type="entry name" value="ABC2_membrane_6"/>
    <property type="match status" value="1"/>
</dbReference>
<dbReference type="OrthoDB" id="62003at2"/>
<keyword evidence="1" id="KW-0472">Membrane</keyword>
<keyword evidence="1" id="KW-1133">Transmembrane helix</keyword>
<evidence type="ECO:0000313" key="2">
    <source>
        <dbReference type="EMBL" id="PRY58631.1"/>
    </source>
</evidence>
<feature type="transmembrane region" description="Helical" evidence="1">
    <location>
        <begin position="121"/>
        <end position="147"/>
    </location>
</feature>
<dbReference type="RefSeq" id="WP_106364694.1">
    <property type="nucleotide sequence ID" value="NZ_PVTJ01000005.1"/>
</dbReference>
<feature type="transmembrane region" description="Helical" evidence="1">
    <location>
        <begin position="196"/>
        <end position="214"/>
    </location>
</feature>
<comment type="caution">
    <text evidence="2">The sequence shown here is derived from an EMBL/GenBank/DDBJ whole genome shotgun (WGS) entry which is preliminary data.</text>
</comment>
<gene>
    <name evidence="2" type="ORF">B0I28_105346</name>
</gene>
<dbReference type="Proteomes" id="UP000238176">
    <property type="component" value="Unassembled WGS sequence"/>
</dbReference>
<feature type="transmembrane region" description="Helical" evidence="1">
    <location>
        <begin position="159"/>
        <end position="184"/>
    </location>
</feature>
<feature type="transmembrane region" description="Helical" evidence="1">
    <location>
        <begin position="35"/>
        <end position="58"/>
    </location>
</feature>
<sequence length="281" mass="30748">MADAPTLLPAGTARRWDLARAFLRYGLANRTTYRAVYWAQLVNAVVKVAAIALVWRAFHAVDPGQFPVGGDAMIAYGVVAALGSVVLDWWSGPHHYLARRIRLGTITGDLLRPMSLPRQLFAIHAGETCSALLLLGVPVYLGALALLGREAAPAGPAAGLLALLSFALSFALLFCCSFLVGMIVLKTLNLLGVMHVYHGVITLLSGFWIPLWFYPEPLRRIAELLPFQSIFFTPLTIYIGHRRGADAAVAILQQAVWLCILLVAVHLAWRFMRRRLVVQGG</sequence>
<keyword evidence="1" id="KW-0812">Transmembrane</keyword>
<proteinExistence type="predicted"/>
<accession>A0A2T0UL22</accession>
<name>A0A2T0UL22_9ACTN</name>
<dbReference type="InterPro" id="IPR010390">
    <property type="entry name" value="ABC-2_transporter-like"/>
</dbReference>
<organism evidence="2 3">
    <name type="scientific">Glycomyces artemisiae</name>
    <dbReference type="NCBI Taxonomy" id="1076443"/>
    <lineage>
        <taxon>Bacteria</taxon>
        <taxon>Bacillati</taxon>
        <taxon>Actinomycetota</taxon>
        <taxon>Actinomycetes</taxon>
        <taxon>Glycomycetales</taxon>
        <taxon>Glycomycetaceae</taxon>
        <taxon>Glycomyces</taxon>
    </lineage>
</organism>
<dbReference type="PANTHER" id="PTHR36832:SF1">
    <property type="entry name" value="SLR1174 PROTEIN"/>
    <property type="match status" value="1"/>
</dbReference>
<protein>
    <submittedName>
        <fullName evidence="2">ABC-type uncharacterized transport system permease subunit</fullName>
    </submittedName>
</protein>
<feature type="transmembrane region" description="Helical" evidence="1">
    <location>
        <begin position="70"/>
        <end position="90"/>
    </location>
</feature>
<evidence type="ECO:0000256" key="1">
    <source>
        <dbReference type="SAM" id="Phobius"/>
    </source>
</evidence>
<keyword evidence="3" id="KW-1185">Reference proteome</keyword>
<dbReference type="PANTHER" id="PTHR36832">
    <property type="entry name" value="SLR1174 PROTEIN-RELATED"/>
    <property type="match status" value="1"/>
</dbReference>